<dbReference type="PANTHER" id="PTHR43212:SF3">
    <property type="entry name" value="QUERCETIN 2,3-DIOXYGENASE"/>
    <property type="match status" value="1"/>
</dbReference>
<protein>
    <recommendedName>
        <fullName evidence="8">Pirin N-terminal domain-containing protein</fullName>
    </recommendedName>
</protein>
<reference evidence="6 7" key="1">
    <citation type="submission" date="2012-12" db="EMBL/GenBank/DDBJ databases">
        <title>Whole genome shotgun sequence of Gordonia sihwensis NBRC 108236.</title>
        <authorList>
            <person name="Yoshida I."/>
            <person name="Hosoyama A."/>
            <person name="Tsuchikane K."/>
            <person name="Ando Y."/>
            <person name="Baba S."/>
            <person name="Ohji S."/>
            <person name="Hamada M."/>
            <person name="Tamura T."/>
            <person name="Yamazoe A."/>
            <person name="Yamazaki S."/>
            <person name="Fujita N."/>
        </authorList>
    </citation>
    <scope>NUCLEOTIDE SEQUENCE [LARGE SCALE GENOMIC DNA]</scope>
    <source>
        <strain evidence="6 7">NBRC 108236</strain>
    </source>
</reference>
<dbReference type="InterPro" id="IPR003829">
    <property type="entry name" value="Pirin_N_dom"/>
</dbReference>
<dbReference type="SUPFAM" id="SSF51182">
    <property type="entry name" value="RmlC-like cupins"/>
    <property type="match status" value="1"/>
</dbReference>
<dbReference type="InterPro" id="IPR012093">
    <property type="entry name" value="Pirin"/>
</dbReference>
<feature type="binding site" evidence="2">
    <location>
        <position position="58"/>
    </location>
    <ligand>
        <name>Fe cation</name>
        <dbReference type="ChEBI" id="CHEBI:24875"/>
    </ligand>
</feature>
<evidence type="ECO:0000256" key="3">
    <source>
        <dbReference type="RuleBase" id="RU003457"/>
    </source>
</evidence>
<keyword evidence="2" id="KW-0479">Metal-binding</keyword>
<accession>L7LPU0</accession>
<dbReference type="Proteomes" id="UP000035083">
    <property type="component" value="Unassembled WGS sequence"/>
</dbReference>
<feature type="binding site" evidence="2">
    <location>
        <position position="102"/>
    </location>
    <ligand>
        <name>Fe cation</name>
        <dbReference type="ChEBI" id="CHEBI:24875"/>
    </ligand>
</feature>
<feature type="binding site" evidence="2">
    <location>
        <position position="60"/>
    </location>
    <ligand>
        <name>Fe cation</name>
        <dbReference type="ChEBI" id="CHEBI:24875"/>
    </ligand>
</feature>
<keyword evidence="2" id="KW-0408">Iron</keyword>
<dbReference type="Gene3D" id="2.60.120.10">
    <property type="entry name" value="Jelly Rolls"/>
    <property type="match status" value="2"/>
</dbReference>
<evidence type="ECO:0000259" key="4">
    <source>
        <dbReference type="Pfam" id="PF02678"/>
    </source>
</evidence>
<comment type="similarity">
    <text evidence="1 3">Belongs to the pirin family.</text>
</comment>
<dbReference type="RefSeq" id="WP_006897560.1">
    <property type="nucleotide sequence ID" value="NZ_BANU01000029.1"/>
</dbReference>
<comment type="cofactor">
    <cofactor evidence="2">
        <name>Fe cation</name>
        <dbReference type="ChEBI" id="CHEBI:24875"/>
    </cofactor>
    <text evidence="2">Binds 1 Fe cation per subunit.</text>
</comment>
<dbReference type="EMBL" id="BANU01000029">
    <property type="protein sequence ID" value="GAC62157.1"/>
    <property type="molecule type" value="Genomic_DNA"/>
</dbReference>
<keyword evidence="7" id="KW-1185">Reference proteome</keyword>
<dbReference type="PIRSF" id="PIRSF006232">
    <property type="entry name" value="Pirin"/>
    <property type="match status" value="1"/>
</dbReference>
<feature type="binding site" evidence="2">
    <location>
        <position position="104"/>
    </location>
    <ligand>
        <name>Fe cation</name>
        <dbReference type="ChEBI" id="CHEBI:24875"/>
    </ligand>
</feature>
<proteinExistence type="inferred from homology"/>
<evidence type="ECO:0000313" key="6">
    <source>
        <dbReference type="EMBL" id="GAC62157.1"/>
    </source>
</evidence>
<sequence length="252" mass="27174">MTVTVIPAADRHFWANEWLSSRQSFPGTGNFDIFANAHGVLAMHNDDVVDPGEGLDAHHHQNMEIVTWVVEGSLIHRDSHGHTVTLEAGQAGAMTAGRGITHSERNAASRASGRRLRVIQMWVPPHADELEPDHGYRDFGSRLAAGDPVVVASGRPQHAGSDALTIANRYAALHVARPRPGRAITLPAAPFAHLFVVRGEVSASSRELPRAPIAEGDAVRFTDGGEVTLEASTDAEILYWEMHASFDAARPA</sequence>
<dbReference type="Pfam" id="PF02678">
    <property type="entry name" value="Pirin"/>
    <property type="match status" value="1"/>
</dbReference>
<name>L7LPU0_9ACTN</name>
<feature type="domain" description="Quercetin 2,3-dioxygenase C-terminal cupin" evidence="5">
    <location>
        <begin position="162"/>
        <end position="242"/>
    </location>
</feature>
<dbReference type="Pfam" id="PF17954">
    <property type="entry name" value="Pirin_C_2"/>
    <property type="match status" value="1"/>
</dbReference>
<gene>
    <name evidence="6" type="ORF">GSI01S_29_00450</name>
</gene>
<evidence type="ECO:0000256" key="1">
    <source>
        <dbReference type="ARBA" id="ARBA00008416"/>
    </source>
</evidence>
<dbReference type="AlphaFoldDB" id="L7LPU0"/>
<evidence type="ECO:0000259" key="5">
    <source>
        <dbReference type="Pfam" id="PF17954"/>
    </source>
</evidence>
<dbReference type="InterPro" id="IPR041602">
    <property type="entry name" value="Quercetinase_C"/>
</dbReference>
<comment type="caution">
    <text evidence="6">The sequence shown here is derived from an EMBL/GenBank/DDBJ whole genome shotgun (WGS) entry which is preliminary data.</text>
</comment>
<dbReference type="eggNOG" id="COG1741">
    <property type="taxonomic scope" value="Bacteria"/>
</dbReference>
<dbReference type="InterPro" id="IPR014710">
    <property type="entry name" value="RmlC-like_jellyroll"/>
</dbReference>
<feature type="domain" description="Pirin N-terminal" evidence="4">
    <location>
        <begin position="30"/>
        <end position="123"/>
    </location>
</feature>
<evidence type="ECO:0000313" key="7">
    <source>
        <dbReference type="Proteomes" id="UP000035083"/>
    </source>
</evidence>
<dbReference type="GO" id="GO:0046872">
    <property type="term" value="F:metal ion binding"/>
    <property type="evidence" value="ECO:0007669"/>
    <property type="project" value="UniProtKB-KW"/>
</dbReference>
<evidence type="ECO:0008006" key="8">
    <source>
        <dbReference type="Google" id="ProtNLM"/>
    </source>
</evidence>
<evidence type="ECO:0000256" key="2">
    <source>
        <dbReference type="PIRSR" id="PIRSR006232-1"/>
    </source>
</evidence>
<dbReference type="InterPro" id="IPR011051">
    <property type="entry name" value="RmlC_Cupin_sf"/>
</dbReference>
<organism evidence="6 7">
    <name type="scientific">Gordonia sihwensis NBRC 108236</name>
    <dbReference type="NCBI Taxonomy" id="1223544"/>
    <lineage>
        <taxon>Bacteria</taxon>
        <taxon>Bacillati</taxon>
        <taxon>Actinomycetota</taxon>
        <taxon>Actinomycetes</taxon>
        <taxon>Mycobacteriales</taxon>
        <taxon>Gordoniaceae</taxon>
        <taxon>Gordonia</taxon>
    </lineage>
</organism>
<dbReference type="PANTHER" id="PTHR43212">
    <property type="entry name" value="QUERCETIN 2,3-DIOXYGENASE"/>
    <property type="match status" value="1"/>
</dbReference>